<dbReference type="UniPathway" id="UPA00079"/>
<dbReference type="Gene3D" id="3.20.20.120">
    <property type="entry name" value="Enolase-like C-terminal domain"/>
    <property type="match status" value="1"/>
</dbReference>
<dbReference type="SFLD" id="SFLDS00001">
    <property type="entry name" value="Enolase"/>
    <property type="match status" value="1"/>
</dbReference>
<keyword evidence="3 4" id="KW-0456">Lyase</keyword>
<reference evidence="6 7" key="1">
    <citation type="submission" date="2014-06" db="EMBL/GenBank/DDBJ databases">
        <title>Saccharopolyspora rectivirgula DSM-43113 Genome sequencing.</title>
        <authorList>
            <person name="Barrera C."/>
            <person name="Millon L."/>
            <person name="Rognon B."/>
            <person name="Zaugg C."/>
            <person name="Monod M."/>
        </authorList>
    </citation>
    <scope>NUCLEOTIDE SEQUENCE [LARGE SCALE GENOMIC DNA]</scope>
    <source>
        <strain evidence="6 7">DSM 43113</strain>
    </source>
</reference>
<dbReference type="InterPro" id="IPR036849">
    <property type="entry name" value="Enolase-like_C_sf"/>
</dbReference>
<dbReference type="RefSeq" id="WP_029720017.1">
    <property type="nucleotide sequence ID" value="NZ_JAJUIW010000026.1"/>
</dbReference>
<keyword evidence="1 4" id="KW-0479">Metal-binding</keyword>
<dbReference type="NCBIfam" id="NF002782">
    <property type="entry name" value="PRK02901.1"/>
    <property type="match status" value="1"/>
</dbReference>
<proteinExistence type="inferred from homology"/>
<name>A0A073B074_9PSEU</name>
<organism evidence="6 7">
    <name type="scientific">Saccharopolyspora rectivirgula</name>
    <dbReference type="NCBI Taxonomy" id="28042"/>
    <lineage>
        <taxon>Bacteria</taxon>
        <taxon>Bacillati</taxon>
        <taxon>Actinomycetota</taxon>
        <taxon>Actinomycetes</taxon>
        <taxon>Pseudonocardiales</taxon>
        <taxon>Pseudonocardiaceae</taxon>
        <taxon>Saccharopolyspora</taxon>
    </lineage>
</organism>
<dbReference type="AlphaFoldDB" id="A0A073B074"/>
<evidence type="ECO:0000259" key="5">
    <source>
        <dbReference type="SMART" id="SM00922"/>
    </source>
</evidence>
<dbReference type="GO" id="GO:0000287">
    <property type="term" value="F:magnesium ion binding"/>
    <property type="evidence" value="ECO:0007669"/>
    <property type="project" value="UniProtKB-UniRule"/>
</dbReference>
<dbReference type="UniPathway" id="UPA01057">
    <property type="reaction ID" value="UER00165"/>
</dbReference>
<dbReference type="eggNOG" id="COG4948">
    <property type="taxonomic scope" value="Bacteria"/>
</dbReference>
<dbReference type="GO" id="GO:0009234">
    <property type="term" value="P:menaquinone biosynthetic process"/>
    <property type="evidence" value="ECO:0007669"/>
    <property type="project" value="UniProtKB-UniRule"/>
</dbReference>
<feature type="domain" description="Mandelate racemase/muconate lactonizing enzyme C-terminal" evidence="5">
    <location>
        <begin position="88"/>
        <end position="188"/>
    </location>
</feature>
<evidence type="ECO:0000256" key="4">
    <source>
        <dbReference type="HAMAP-Rule" id="MF_00470"/>
    </source>
</evidence>
<dbReference type="SFLD" id="SFLDF00009">
    <property type="entry name" value="o-succinylbenzoate_synthase"/>
    <property type="match status" value="1"/>
</dbReference>
<comment type="similarity">
    <text evidence="4">Belongs to the mandelate racemase/muconate lactonizing enzyme family. MenC type 1 subfamily.</text>
</comment>
<comment type="pathway">
    <text evidence="4">Quinol/quinone metabolism; menaquinone biosynthesis.</text>
</comment>
<accession>A0A073B074</accession>
<dbReference type="PANTHER" id="PTHR48073">
    <property type="entry name" value="O-SUCCINYLBENZOATE SYNTHASE-RELATED"/>
    <property type="match status" value="1"/>
</dbReference>
<evidence type="ECO:0000313" key="7">
    <source>
        <dbReference type="Proteomes" id="UP000031419"/>
    </source>
</evidence>
<keyword evidence="7" id="KW-1185">Reference proteome</keyword>
<dbReference type="Proteomes" id="UP000031419">
    <property type="component" value="Unassembled WGS sequence"/>
</dbReference>
<feature type="binding site" evidence="4">
    <location>
        <position position="169"/>
    </location>
    <ligand>
        <name>Mg(2+)</name>
        <dbReference type="ChEBI" id="CHEBI:18420"/>
    </ligand>
</feature>
<comment type="function">
    <text evidence="4">Converts 2-succinyl-6-hydroxy-2,4-cyclohexadiene-1-carboxylate (SHCHC) to 2-succinylbenzoate (OSB).</text>
</comment>
<feature type="binding site" evidence="4">
    <location>
        <position position="192"/>
    </location>
    <ligand>
        <name>Mg(2+)</name>
        <dbReference type="ChEBI" id="CHEBI:18420"/>
    </ligand>
</feature>
<protein>
    <recommendedName>
        <fullName evidence="4">o-succinylbenzoate synthase</fullName>
        <shortName evidence="4">OSB synthase</shortName>
        <shortName evidence="4">OSBS</shortName>
        <ecNumber evidence="4">4.2.1.113</ecNumber>
    </recommendedName>
    <alternativeName>
        <fullName evidence="4">4-(2'-carboxyphenyl)-4-oxybutyric acid synthase</fullName>
    </alternativeName>
    <alternativeName>
        <fullName evidence="4">o-succinylbenzoic acid synthase</fullName>
    </alternativeName>
</protein>
<dbReference type="Pfam" id="PF13378">
    <property type="entry name" value="MR_MLE_C"/>
    <property type="match status" value="1"/>
</dbReference>
<keyword evidence="2 4" id="KW-0460">Magnesium</keyword>
<dbReference type="Pfam" id="PF18374">
    <property type="entry name" value="Enolase_like_N"/>
    <property type="match status" value="1"/>
</dbReference>
<evidence type="ECO:0000313" key="6">
    <source>
        <dbReference type="EMBL" id="KEI45428.1"/>
    </source>
</evidence>
<comment type="catalytic activity">
    <reaction evidence="4">
        <text>(1R,6R)-6-hydroxy-2-succinyl-cyclohexa-2,4-diene-1-carboxylate = 2-succinylbenzoate + H2O</text>
        <dbReference type="Rhea" id="RHEA:10196"/>
        <dbReference type="ChEBI" id="CHEBI:15377"/>
        <dbReference type="ChEBI" id="CHEBI:18325"/>
        <dbReference type="ChEBI" id="CHEBI:58689"/>
        <dbReference type="EC" id="4.2.1.113"/>
    </reaction>
</comment>
<dbReference type="SFLD" id="SFLDG00180">
    <property type="entry name" value="muconate_cycloisomerase"/>
    <property type="match status" value="1"/>
</dbReference>
<dbReference type="HAMAP" id="MF_00470">
    <property type="entry name" value="MenC_1"/>
    <property type="match status" value="1"/>
</dbReference>
<dbReference type="EMBL" id="JNVU01000012">
    <property type="protein sequence ID" value="KEI45428.1"/>
    <property type="molecule type" value="Genomic_DNA"/>
</dbReference>
<dbReference type="InterPro" id="IPR013342">
    <property type="entry name" value="Mandelate_racemase_C"/>
</dbReference>
<dbReference type="GO" id="GO:0043748">
    <property type="term" value="F:O-succinylbenzoate synthase activity"/>
    <property type="evidence" value="ECO:0007669"/>
    <property type="project" value="UniProtKB-EC"/>
</dbReference>
<comment type="cofactor">
    <cofactor evidence="4">
        <name>a divalent metal cation</name>
        <dbReference type="ChEBI" id="CHEBI:60240"/>
    </cofactor>
</comment>
<dbReference type="InterPro" id="IPR029065">
    <property type="entry name" value="Enolase_C-like"/>
</dbReference>
<gene>
    <name evidence="4" type="primary">menC</name>
    <name evidence="6" type="ORF">GU90_03015</name>
</gene>
<evidence type="ECO:0000256" key="2">
    <source>
        <dbReference type="ARBA" id="ARBA00022842"/>
    </source>
</evidence>
<dbReference type="SUPFAM" id="SSF51604">
    <property type="entry name" value="Enolase C-terminal domain-like"/>
    <property type="match status" value="1"/>
</dbReference>
<comment type="caution">
    <text evidence="6">The sequence shown here is derived from an EMBL/GenBank/DDBJ whole genome shotgun (WGS) entry which is preliminary data.</text>
</comment>
<dbReference type="STRING" id="28042.GU90_03015"/>
<keyword evidence="4" id="KW-0474">Menaquinone biosynthesis</keyword>
<evidence type="ECO:0000256" key="3">
    <source>
        <dbReference type="ARBA" id="ARBA00023239"/>
    </source>
</evidence>
<evidence type="ECO:0000256" key="1">
    <source>
        <dbReference type="ARBA" id="ARBA00022723"/>
    </source>
</evidence>
<dbReference type="SMART" id="SM00922">
    <property type="entry name" value="MR_MLE"/>
    <property type="match status" value="1"/>
</dbReference>
<comment type="pathway">
    <text evidence="4">Quinol/quinone metabolism; 1,4-dihydroxy-2-naphthoate biosynthesis; 1,4-dihydroxy-2-naphthoate from chorismate: step 4/7.</text>
</comment>
<feature type="active site" description="Proton donor" evidence="4">
    <location>
        <position position="110"/>
    </location>
</feature>
<dbReference type="OrthoDB" id="3725747at2"/>
<dbReference type="InterPro" id="IPR010196">
    <property type="entry name" value="OSB_synthase_MenC1"/>
</dbReference>
<dbReference type="CDD" id="cd03320">
    <property type="entry name" value="OSBS"/>
    <property type="match status" value="1"/>
</dbReference>
<feature type="active site" description="Proton acceptor" evidence="4">
    <location>
        <position position="216"/>
    </location>
</feature>
<feature type="binding site" evidence="4">
    <location>
        <position position="141"/>
    </location>
    <ligand>
        <name>Mg(2+)</name>
        <dbReference type="ChEBI" id="CHEBI:18420"/>
    </ligand>
</feature>
<sequence>MPSNRAVPALADFDVVRVYALPMRNKFRGITVRCGVLLHGPAGWGEFCPFEDYTDSQSVPWLRTALESCTTEWPEPVRTSIPVNCTVPAVPPEQAAAIVSASGCTTAKVKVAEPGQSPGEDVERVAAVRQALGPRGAIRVDANAAWDPDEAVRRIRELDRAANGLEYVEQPCRELTELAAVRRKVDVRIAADESIRRAEDPLRVAVAEAADVAVIKATPLGGVRRALQVAEACGLPCVVSSAVESSVGLAAQLALAGALPELPFACGLGTAALLDGDLVADCLLPVNGQLPVPRRAPEPDPKLVAAATPPTEVRQRWLDRLRRVHALLDS</sequence>
<dbReference type="EC" id="4.2.1.113" evidence="4"/>
<dbReference type="PANTHER" id="PTHR48073:SF2">
    <property type="entry name" value="O-SUCCINYLBENZOATE SYNTHASE"/>
    <property type="match status" value="1"/>
</dbReference>